<dbReference type="Proteomes" id="UP000095085">
    <property type="component" value="Unassembled WGS sequence"/>
</dbReference>
<name>A0A1E4RGH6_9ASCO</name>
<evidence type="ECO:0000313" key="1">
    <source>
        <dbReference type="EMBL" id="ODV66374.1"/>
    </source>
</evidence>
<accession>A0A1E4RGH6</accession>
<organism evidence="1 2">
    <name type="scientific">Hyphopichia burtonii NRRL Y-1933</name>
    <dbReference type="NCBI Taxonomy" id="984485"/>
    <lineage>
        <taxon>Eukaryota</taxon>
        <taxon>Fungi</taxon>
        <taxon>Dikarya</taxon>
        <taxon>Ascomycota</taxon>
        <taxon>Saccharomycotina</taxon>
        <taxon>Pichiomycetes</taxon>
        <taxon>Debaryomycetaceae</taxon>
        <taxon>Hyphopichia</taxon>
    </lineage>
</organism>
<reference evidence="2" key="1">
    <citation type="submission" date="2016-05" db="EMBL/GenBank/DDBJ databases">
        <title>Comparative genomics of biotechnologically important yeasts.</title>
        <authorList>
            <consortium name="DOE Joint Genome Institute"/>
            <person name="Riley R."/>
            <person name="Haridas S."/>
            <person name="Wolfe K.H."/>
            <person name="Lopes M.R."/>
            <person name="Hittinger C.T."/>
            <person name="Goker M."/>
            <person name="Salamov A."/>
            <person name="Wisecaver J."/>
            <person name="Long T.M."/>
            <person name="Aerts A.L."/>
            <person name="Barry K."/>
            <person name="Choi C."/>
            <person name="Clum A."/>
            <person name="Coughlan A.Y."/>
            <person name="Deshpande S."/>
            <person name="Douglass A.P."/>
            <person name="Hanson S.J."/>
            <person name="Klenk H.-P."/>
            <person name="Labutti K."/>
            <person name="Lapidus A."/>
            <person name="Lindquist E."/>
            <person name="Lipzen A."/>
            <person name="Meier-Kolthoff J.P."/>
            <person name="Ohm R.A."/>
            <person name="Otillar R.P."/>
            <person name="Pangilinan J."/>
            <person name="Peng Y."/>
            <person name="Rokas A."/>
            <person name="Rosa C.A."/>
            <person name="Scheuner C."/>
            <person name="Sibirny A.A."/>
            <person name="Slot J.C."/>
            <person name="Stielow J.B."/>
            <person name="Sun H."/>
            <person name="Kurtzman C.P."/>
            <person name="Blackwell M."/>
            <person name="Grigoriev I.V."/>
            <person name="Jeffries T.W."/>
        </authorList>
    </citation>
    <scope>NUCLEOTIDE SEQUENCE [LARGE SCALE GENOMIC DNA]</scope>
    <source>
        <strain evidence="2">NRRL Y-1933</strain>
    </source>
</reference>
<dbReference type="RefSeq" id="XP_020075441.1">
    <property type="nucleotide sequence ID" value="XM_020221444.1"/>
</dbReference>
<sequence>MEVKYNKRQKKKIIKSTQNTIPAQAQFQHVCLSTFAYTAFACIAHPPTPVVATTHPP</sequence>
<dbReference type="AlphaFoldDB" id="A0A1E4RGH6"/>
<protein>
    <submittedName>
        <fullName evidence="1">Uncharacterized protein</fullName>
    </submittedName>
</protein>
<keyword evidence="2" id="KW-1185">Reference proteome</keyword>
<evidence type="ECO:0000313" key="2">
    <source>
        <dbReference type="Proteomes" id="UP000095085"/>
    </source>
</evidence>
<dbReference type="EMBL" id="KV454542">
    <property type="protein sequence ID" value="ODV66374.1"/>
    <property type="molecule type" value="Genomic_DNA"/>
</dbReference>
<proteinExistence type="predicted"/>
<gene>
    <name evidence="1" type="ORF">HYPBUDRAFT_153251</name>
</gene>
<dbReference type="GeneID" id="30995993"/>